<evidence type="ECO:0000313" key="4">
    <source>
        <dbReference type="Proteomes" id="UP000622638"/>
    </source>
</evidence>
<protein>
    <submittedName>
        <fullName evidence="1">3-oxoacyl-ACP synthase</fullName>
    </submittedName>
</protein>
<dbReference type="Proteomes" id="UP000430634">
    <property type="component" value="Unassembled WGS sequence"/>
</dbReference>
<proteinExistence type="predicted"/>
<dbReference type="SUPFAM" id="SSF53901">
    <property type="entry name" value="Thiolase-like"/>
    <property type="match status" value="1"/>
</dbReference>
<name>A0A6I3SUT6_9BURK</name>
<reference evidence="2 3" key="3">
    <citation type="submission" date="2019-11" db="EMBL/GenBank/DDBJ databases">
        <title>Type strains purchased from KCTC, JCM and DSMZ.</title>
        <authorList>
            <person name="Lu H."/>
        </authorList>
    </citation>
    <scope>NUCLEOTIDE SEQUENCE [LARGE SCALE GENOMIC DNA]</scope>
    <source>
        <strain evidence="2 3">KCTC 52429</strain>
    </source>
</reference>
<evidence type="ECO:0000313" key="3">
    <source>
        <dbReference type="Proteomes" id="UP000430634"/>
    </source>
</evidence>
<dbReference type="InterPro" id="IPR016039">
    <property type="entry name" value="Thiolase-like"/>
</dbReference>
<dbReference type="EMBL" id="WNKZ01000012">
    <property type="protein sequence ID" value="MTV52396.1"/>
    <property type="molecule type" value="Genomic_DNA"/>
</dbReference>
<dbReference type="OrthoDB" id="3078238at2"/>
<organism evidence="2 3">
    <name type="scientific">Pseudoduganella buxea</name>
    <dbReference type="NCBI Taxonomy" id="1949069"/>
    <lineage>
        <taxon>Bacteria</taxon>
        <taxon>Pseudomonadati</taxon>
        <taxon>Pseudomonadota</taxon>
        <taxon>Betaproteobacteria</taxon>
        <taxon>Burkholderiales</taxon>
        <taxon>Oxalobacteraceae</taxon>
        <taxon>Telluria group</taxon>
        <taxon>Pseudoduganella</taxon>
    </lineage>
</organism>
<reference evidence="4" key="2">
    <citation type="journal article" date="2019" name="Int. J. Syst. Evol. Microbiol.">
        <title>The Global Catalogue of Microorganisms (GCM) 10K type strain sequencing project: providing services to taxonomists for standard genome sequencing and annotation.</title>
        <authorList>
            <consortium name="The Broad Institute Genomics Platform"/>
            <consortium name="The Broad Institute Genome Sequencing Center for Infectious Disease"/>
            <person name="Wu L."/>
            <person name="Ma J."/>
        </authorList>
    </citation>
    <scope>NUCLEOTIDE SEQUENCE [LARGE SCALE GENOMIC DNA]</scope>
    <source>
        <strain evidence="4">CGMCC 1.15931</strain>
    </source>
</reference>
<evidence type="ECO:0000313" key="2">
    <source>
        <dbReference type="EMBL" id="MTV52396.1"/>
    </source>
</evidence>
<evidence type="ECO:0000313" key="1">
    <source>
        <dbReference type="EMBL" id="GGC17871.1"/>
    </source>
</evidence>
<sequence>MSGLPDLHVNAAGLCCSLGYHLDAAVCALRANMDHFRESAFYSQGGDPVQVASLPEKVYGAQRLQRWVEHAVQDCLSTIADPAALFDERRSAVVILVADAQRPSSEGDDPAEAVRAALERLAARYGVDAPAPAAYVIRHGRAGLVAGLRQARAALDAGKAQVLLVGVDSLLNAADINFYLQEERLFVPGNTDGFVPGEAAAALVLGATPAPTGGIRIAGLGSANERGTLDGSVPNRSEGLTAAIREACAEAQVAPGHLQFRLSDQNGEHFYTRDATNAITRVMAGTRQPAFLTLADKLGDIGAATGPAMLAWLSRDLHHPQRRPGHAGLLHLANDAGLRNAVVVHAPKE</sequence>
<comment type="caution">
    <text evidence="2">The sequence shown here is derived from an EMBL/GenBank/DDBJ whole genome shotgun (WGS) entry which is preliminary data.</text>
</comment>
<accession>A0A6I3SUT6</accession>
<gene>
    <name evidence="1" type="ORF">GCM10011572_44010</name>
    <name evidence="2" type="ORF">GM672_06555</name>
</gene>
<dbReference type="Gene3D" id="3.40.47.10">
    <property type="match status" value="1"/>
</dbReference>
<dbReference type="GO" id="GO:0016746">
    <property type="term" value="F:acyltransferase activity"/>
    <property type="evidence" value="ECO:0007669"/>
    <property type="project" value="InterPro"/>
</dbReference>
<dbReference type="Proteomes" id="UP000622638">
    <property type="component" value="Unassembled WGS sequence"/>
</dbReference>
<dbReference type="RefSeq" id="WP_155469730.1">
    <property type="nucleotide sequence ID" value="NZ_BMKG01000024.1"/>
</dbReference>
<reference evidence="1" key="1">
    <citation type="journal article" date="2014" name="Int. J. Syst. Evol. Microbiol.">
        <title>Complete genome of a new Firmicutes species belonging to the dominant human colonic microbiota ('Ruminococcus bicirculans') reveals two chromosomes and a selective capacity to utilize plant glucans.</title>
        <authorList>
            <consortium name="NISC Comparative Sequencing Program"/>
            <person name="Wegmann U."/>
            <person name="Louis P."/>
            <person name="Goesmann A."/>
            <person name="Henrissat B."/>
            <person name="Duncan S.H."/>
            <person name="Flint H.J."/>
        </authorList>
    </citation>
    <scope>NUCLEOTIDE SEQUENCE</scope>
    <source>
        <strain evidence="1">CGMCC 1.15931</strain>
    </source>
</reference>
<reference evidence="1" key="4">
    <citation type="submission" date="2024-05" db="EMBL/GenBank/DDBJ databases">
        <authorList>
            <person name="Sun Q."/>
            <person name="Zhou Y."/>
        </authorList>
    </citation>
    <scope>NUCLEOTIDE SEQUENCE</scope>
    <source>
        <strain evidence="1">CGMCC 1.15931</strain>
    </source>
</reference>
<keyword evidence="4" id="KW-1185">Reference proteome</keyword>
<dbReference type="AlphaFoldDB" id="A0A6I3SUT6"/>
<dbReference type="EMBL" id="BMKG01000024">
    <property type="protein sequence ID" value="GGC17871.1"/>
    <property type="molecule type" value="Genomic_DNA"/>
</dbReference>